<organism evidence="1 2">
    <name type="scientific">Acinetobacter baumannii</name>
    <dbReference type="NCBI Taxonomy" id="470"/>
    <lineage>
        <taxon>Bacteria</taxon>
        <taxon>Pseudomonadati</taxon>
        <taxon>Pseudomonadota</taxon>
        <taxon>Gammaproteobacteria</taxon>
        <taxon>Moraxellales</taxon>
        <taxon>Moraxellaceae</taxon>
        <taxon>Acinetobacter</taxon>
        <taxon>Acinetobacter calcoaceticus/baumannii complex</taxon>
    </lineage>
</organism>
<gene>
    <name evidence="1" type="ORF">CV954_007820</name>
</gene>
<accession>A0AA45B7Z9</accession>
<evidence type="ECO:0000313" key="2">
    <source>
        <dbReference type="Proteomes" id="UP000233757"/>
    </source>
</evidence>
<dbReference type="RefSeq" id="WP_001115624.1">
    <property type="nucleotide sequence ID" value="NZ_CAKNBR010000001.1"/>
</dbReference>
<dbReference type="AlphaFoldDB" id="A0AA45B7Z9"/>
<protein>
    <recommendedName>
        <fullName evidence="3">Major capsid protein</fullName>
    </recommendedName>
</protein>
<dbReference type="Proteomes" id="UP000233757">
    <property type="component" value="Unassembled WGS sequence"/>
</dbReference>
<name>A0AA45B7Z9_ACIBA</name>
<dbReference type="InterPro" id="IPR045404">
    <property type="entry name" value="Gp13-like"/>
</dbReference>
<reference evidence="1 2" key="1">
    <citation type="submission" date="2018-02" db="EMBL/GenBank/DDBJ databases">
        <title>Acinetobacter baumanii whole genome sequence.</title>
        <authorList>
            <person name="Qasim Z.J."/>
        </authorList>
    </citation>
    <scope>NUCLEOTIDE SEQUENCE [LARGE SCALE GENOMIC DNA]</scope>
    <source>
        <strain evidence="1 2">ZQ8</strain>
    </source>
</reference>
<comment type="caution">
    <text evidence="1">The sequence shown here is derived from an EMBL/GenBank/DDBJ whole genome shotgun (WGS) entry which is preliminary data.</text>
</comment>
<evidence type="ECO:0008006" key="3">
    <source>
        <dbReference type="Google" id="ProtNLM"/>
    </source>
</evidence>
<dbReference type="EMBL" id="PHJU02000015">
    <property type="protein sequence ID" value="PQL84197.1"/>
    <property type="molecule type" value="Genomic_DNA"/>
</dbReference>
<evidence type="ECO:0000313" key="1">
    <source>
        <dbReference type="EMBL" id="PQL84197.1"/>
    </source>
</evidence>
<sequence>MPFDLQVFNKQTYVSMTETVSQDVNKFNEASQGTIVLLNEPFNGDFDLKASFKAIQGLVRRRNAYGSGTVASKRLEQMLDVAVKVAAGTPPIEYEVQQYHWILQNPELAALTIGEQLGKAKIADMLNAGILGTVSAISGNTVAVEGDGTADPSFRLLNRGAGRMGDRSGALRSWIVHSTTIHNLYDNALANTERLFHYDGVNVIRDPFGRVFVITDSPALVGDNAGTTYYNSLGLVEEAIVIKDNKDFNAELVPTTGGENLKYTYQAEWTYGVGVKGYAWDMANGGKSPNDASIGTPTNWDLIASSIKDTAGVLVKSK</sequence>
<proteinExistence type="predicted"/>
<dbReference type="Pfam" id="PF20036">
    <property type="entry name" value="Gp13-like"/>
    <property type="match status" value="1"/>
</dbReference>